<dbReference type="Pfam" id="PF01464">
    <property type="entry name" value="SLT"/>
    <property type="match status" value="1"/>
</dbReference>
<evidence type="ECO:0000313" key="3">
    <source>
        <dbReference type="Proteomes" id="UP000824109"/>
    </source>
</evidence>
<dbReference type="Proteomes" id="UP000824109">
    <property type="component" value="Unassembled WGS sequence"/>
</dbReference>
<name>A0A9D1SEX9_9FIRM</name>
<dbReference type="SUPFAM" id="SSF53955">
    <property type="entry name" value="Lysozyme-like"/>
    <property type="match status" value="1"/>
</dbReference>
<reference evidence="2" key="1">
    <citation type="submission" date="2020-10" db="EMBL/GenBank/DDBJ databases">
        <authorList>
            <person name="Gilroy R."/>
        </authorList>
    </citation>
    <scope>NUCLEOTIDE SEQUENCE</scope>
    <source>
        <strain evidence="2">USAMLcec3-3695</strain>
    </source>
</reference>
<reference evidence="2" key="2">
    <citation type="journal article" date="2021" name="PeerJ">
        <title>Extensive microbial diversity within the chicken gut microbiome revealed by metagenomics and culture.</title>
        <authorList>
            <person name="Gilroy R."/>
            <person name="Ravi A."/>
            <person name="Getino M."/>
            <person name="Pursley I."/>
            <person name="Horton D.L."/>
            <person name="Alikhan N.F."/>
            <person name="Baker D."/>
            <person name="Gharbi K."/>
            <person name="Hall N."/>
            <person name="Watson M."/>
            <person name="Adriaenssens E.M."/>
            <person name="Foster-Nyarko E."/>
            <person name="Jarju S."/>
            <person name="Secka A."/>
            <person name="Antonio M."/>
            <person name="Oren A."/>
            <person name="Chaudhuri R.R."/>
            <person name="La Ragione R."/>
            <person name="Hildebrand F."/>
            <person name="Pallen M.J."/>
        </authorList>
    </citation>
    <scope>NUCLEOTIDE SEQUENCE</scope>
    <source>
        <strain evidence="2">USAMLcec3-3695</strain>
    </source>
</reference>
<gene>
    <name evidence="2" type="ORF">IAA61_07475</name>
</gene>
<comment type="caution">
    <text evidence="2">The sequence shown here is derived from an EMBL/GenBank/DDBJ whole genome shotgun (WGS) entry which is preliminary data.</text>
</comment>
<dbReference type="AlphaFoldDB" id="A0A9D1SEX9"/>
<dbReference type="CDD" id="cd16896">
    <property type="entry name" value="LT_Slt70-like"/>
    <property type="match status" value="1"/>
</dbReference>
<evidence type="ECO:0000313" key="2">
    <source>
        <dbReference type="EMBL" id="HIU57636.1"/>
    </source>
</evidence>
<dbReference type="InterPro" id="IPR008258">
    <property type="entry name" value="Transglycosylase_SLT_dom_1"/>
</dbReference>
<accession>A0A9D1SEX9</accession>
<protein>
    <submittedName>
        <fullName evidence="2">Lytic transglycosylase domain-containing protein</fullName>
    </submittedName>
</protein>
<dbReference type="PANTHER" id="PTHR37423:SF2">
    <property type="entry name" value="MEMBRANE-BOUND LYTIC MUREIN TRANSGLYCOSYLASE C"/>
    <property type="match status" value="1"/>
</dbReference>
<feature type="domain" description="Transglycosylase SLT" evidence="1">
    <location>
        <begin position="28"/>
        <end position="133"/>
    </location>
</feature>
<sequence length="173" mass="19644">MICMSVIGIKSGLEMSRNIKYPVEYSSYITKYANENDLDPYLVIAVIKQESNFVPDARSAYAGGLMQLTEETAHEYAGKLGLSNYDYMEPETNIRIGCYVLRSLIDKYEVVDTALAAYNAGMGNVDKWLQNSEYSSDGETLKHIPFPETRHYVAKINDYYVEYKENVTINPDS</sequence>
<dbReference type="PANTHER" id="PTHR37423">
    <property type="entry name" value="SOLUBLE LYTIC MUREIN TRANSGLYCOSYLASE-RELATED"/>
    <property type="match status" value="1"/>
</dbReference>
<proteinExistence type="predicted"/>
<evidence type="ECO:0000259" key="1">
    <source>
        <dbReference type="Pfam" id="PF01464"/>
    </source>
</evidence>
<organism evidence="2 3">
    <name type="scientific">Candidatus Ornithomonoglobus merdipullorum</name>
    <dbReference type="NCBI Taxonomy" id="2840895"/>
    <lineage>
        <taxon>Bacteria</taxon>
        <taxon>Bacillati</taxon>
        <taxon>Bacillota</taxon>
        <taxon>Clostridia</taxon>
        <taxon>Candidatus Ornithomonoglobus</taxon>
    </lineage>
</organism>
<dbReference type="InterPro" id="IPR023346">
    <property type="entry name" value="Lysozyme-like_dom_sf"/>
</dbReference>
<dbReference type="EMBL" id="DVNB01000079">
    <property type="protein sequence ID" value="HIU57636.1"/>
    <property type="molecule type" value="Genomic_DNA"/>
</dbReference>
<dbReference type="Gene3D" id="1.10.530.10">
    <property type="match status" value="1"/>
</dbReference>